<feature type="domain" description="Lipid/polyisoprenoid-binding YceI-like" evidence="2">
    <location>
        <begin position="15"/>
        <end position="179"/>
    </location>
</feature>
<dbReference type="InterPro" id="IPR007372">
    <property type="entry name" value="Lipid/polyisoprenoid-bd_YceI"/>
</dbReference>
<protein>
    <submittedName>
        <fullName evidence="3">YceI family protein</fullName>
    </submittedName>
</protein>
<evidence type="ECO:0000259" key="2">
    <source>
        <dbReference type="SMART" id="SM00867"/>
    </source>
</evidence>
<dbReference type="SMART" id="SM00867">
    <property type="entry name" value="YceI"/>
    <property type="match status" value="1"/>
</dbReference>
<reference evidence="3 4" key="1">
    <citation type="journal article" date="2019" name="Int. J. Syst. Evol. Microbiol.">
        <title>The Global Catalogue of Microorganisms (GCM) 10K type strain sequencing project: providing services to taxonomists for standard genome sequencing and annotation.</title>
        <authorList>
            <consortium name="The Broad Institute Genomics Platform"/>
            <consortium name="The Broad Institute Genome Sequencing Center for Infectious Disease"/>
            <person name="Wu L."/>
            <person name="Ma J."/>
        </authorList>
    </citation>
    <scope>NUCLEOTIDE SEQUENCE [LARGE SCALE GENOMIC DNA]</scope>
    <source>
        <strain evidence="3 4">JCM 14545</strain>
    </source>
</reference>
<proteinExistence type="inferred from homology"/>
<gene>
    <name evidence="3" type="ORF">GCM10009754_64600</name>
</gene>
<dbReference type="InterPro" id="IPR036761">
    <property type="entry name" value="TTHA0802/YceI-like_sf"/>
</dbReference>
<evidence type="ECO:0000313" key="4">
    <source>
        <dbReference type="Proteomes" id="UP001501116"/>
    </source>
</evidence>
<accession>A0ABN2S2T6</accession>
<dbReference type="PANTHER" id="PTHR34406">
    <property type="entry name" value="PROTEIN YCEI"/>
    <property type="match status" value="1"/>
</dbReference>
<name>A0ABN2S2T6_9PSEU</name>
<comment type="similarity">
    <text evidence="1">Belongs to the UPF0312 family.</text>
</comment>
<evidence type="ECO:0000313" key="3">
    <source>
        <dbReference type="EMBL" id="GAA1979420.1"/>
    </source>
</evidence>
<dbReference type="Proteomes" id="UP001501116">
    <property type="component" value="Unassembled WGS sequence"/>
</dbReference>
<sequence>MSTSTTSLPGYVASTWTVDPVHSDVAYSVKHLGIAKSRGNFTAFSGEVVTAENILDSKVTVEIDAASVASGNTQRDEHLRAADFFDIENHPTITFRSTGIREDDGDYVIDGELTWRGATVPVSLNAEFNGVNPNPANNNTDTLGVSAETTVNRRDFGVGPEGNAFLSEKVKIEIELQAAKA</sequence>
<dbReference type="EMBL" id="BAAANN010000031">
    <property type="protein sequence ID" value="GAA1979420.1"/>
    <property type="molecule type" value="Genomic_DNA"/>
</dbReference>
<dbReference type="Pfam" id="PF04264">
    <property type="entry name" value="YceI"/>
    <property type="match status" value="1"/>
</dbReference>
<dbReference type="Gene3D" id="2.40.128.110">
    <property type="entry name" value="Lipid/polyisoprenoid-binding, YceI-like"/>
    <property type="match status" value="1"/>
</dbReference>
<organism evidence="3 4">
    <name type="scientific">Amycolatopsis minnesotensis</name>
    <dbReference type="NCBI Taxonomy" id="337894"/>
    <lineage>
        <taxon>Bacteria</taxon>
        <taxon>Bacillati</taxon>
        <taxon>Actinomycetota</taxon>
        <taxon>Actinomycetes</taxon>
        <taxon>Pseudonocardiales</taxon>
        <taxon>Pseudonocardiaceae</taxon>
        <taxon>Amycolatopsis</taxon>
    </lineage>
</organism>
<dbReference type="PANTHER" id="PTHR34406:SF1">
    <property type="entry name" value="PROTEIN YCEI"/>
    <property type="match status" value="1"/>
</dbReference>
<dbReference type="RefSeq" id="WP_344427592.1">
    <property type="nucleotide sequence ID" value="NZ_BAAANN010000031.1"/>
</dbReference>
<comment type="caution">
    <text evidence="3">The sequence shown here is derived from an EMBL/GenBank/DDBJ whole genome shotgun (WGS) entry which is preliminary data.</text>
</comment>
<dbReference type="SUPFAM" id="SSF101874">
    <property type="entry name" value="YceI-like"/>
    <property type="match status" value="1"/>
</dbReference>
<evidence type="ECO:0000256" key="1">
    <source>
        <dbReference type="ARBA" id="ARBA00008812"/>
    </source>
</evidence>
<keyword evidence="4" id="KW-1185">Reference proteome</keyword>